<dbReference type="PANTHER" id="PTHR24346:SF82">
    <property type="entry name" value="KP78A-RELATED"/>
    <property type="match status" value="1"/>
</dbReference>
<evidence type="ECO:0000256" key="6">
    <source>
        <dbReference type="ARBA" id="ARBA00022840"/>
    </source>
</evidence>
<evidence type="ECO:0000256" key="3">
    <source>
        <dbReference type="ARBA" id="ARBA00022679"/>
    </source>
</evidence>
<dbReference type="PANTHER" id="PTHR24346">
    <property type="entry name" value="MAP/MICROTUBULE AFFINITY-REGULATING KINASE"/>
    <property type="match status" value="1"/>
</dbReference>
<keyword evidence="5" id="KW-0418">Kinase</keyword>
<evidence type="ECO:0000313" key="9">
    <source>
        <dbReference type="EMBL" id="KAH3660081.1"/>
    </source>
</evidence>
<dbReference type="GO" id="GO:0030447">
    <property type="term" value="P:filamentous growth"/>
    <property type="evidence" value="ECO:0007669"/>
    <property type="project" value="UniProtKB-ARBA"/>
</dbReference>
<dbReference type="GO" id="GO:0004674">
    <property type="term" value="F:protein serine/threonine kinase activity"/>
    <property type="evidence" value="ECO:0007669"/>
    <property type="project" value="UniProtKB-KW"/>
</dbReference>
<evidence type="ECO:0000313" key="10">
    <source>
        <dbReference type="Proteomes" id="UP000769157"/>
    </source>
</evidence>
<dbReference type="Proteomes" id="UP000769157">
    <property type="component" value="Unassembled WGS sequence"/>
</dbReference>
<dbReference type="SMART" id="SM00220">
    <property type="entry name" value="S_TKc"/>
    <property type="match status" value="1"/>
</dbReference>
<dbReference type="RefSeq" id="XP_046057792.1">
    <property type="nucleotide sequence ID" value="XM_046208665.1"/>
</dbReference>
<dbReference type="GO" id="GO:0005524">
    <property type="term" value="F:ATP binding"/>
    <property type="evidence" value="ECO:0007669"/>
    <property type="project" value="UniProtKB-UniRule"/>
</dbReference>
<dbReference type="InterPro" id="IPR011009">
    <property type="entry name" value="Kinase-like_dom_sf"/>
</dbReference>
<accession>A0A9P8T003</accession>
<dbReference type="GeneID" id="70239250"/>
<evidence type="ECO:0000256" key="7">
    <source>
        <dbReference type="PROSITE-ProRule" id="PRU10141"/>
    </source>
</evidence>
<keyword evidence="6 7" id="KW-0067">ATP-binding</keyword>
<sequence>MDKSLHRTDYCYLMPLFFPRKYGHRERELGTGTTATVSLYTHKQRYYAVKVISRDDGESRKDHLARVHKEVEIHRALGKHINVVDFVEFFVVNRRPYYVEEFLPISVSFVRPVQDLESRLCLFKQLVHALDYLQKQNISHRDVKLANCRLTKGGILKIIDFGSSIYGNEGIGVAGSKGMVAPEVLRNLRYDSFLSDVWSLGVVFVELMGQKTKWKEALWNDPAFEQYTKTGNVDQVAEHMHEFSGLVLAMLQINPQMRIALCDLLKTEIVGQIKCCGPANALHSH</sequence>
<dbReference type="GO" id="GO:0035556">
    <property type="term" value="P:intracellular signal transduction"/>
    <property type="evidence" value="ECO:0007669"/>
    <property type="project" value="TreeGrafter"/>
</dbReference>
<dbReference type="PROSITE" id="PS00107">
    <property type="entry name" value="PROTEIN_KINASE_ATP"/>
    <property type="match status" value="1"/>
</dbReference>
<name>A0A9P8T003_9ASCO</name>
<dbReference type="AlphaFoldDB" id="A0A9P8T003"/>
<keyword evidence="3" id="KW-0808">Transferase</keyword>
<dbReference type="Pfam" id="PF00069">
    <property type="entry name" value="Pkinase"/>
    <property type="match status" value="1"/>
</dbReference>
<feature type="binding site" evidence="7">
    <location>
        <position position="50"/>
    </location>
    <ligand>
        <name>ATP</name>
        <dbReference type="ChEBI" id="CHEBI:30616"/>
    </ligand>
</feature>
<dbReference type="GO" id="GO:0005737">
    <property type="term" value="C:cytoplasm"/>
    <property type="evidence" value="ECO:0007669"/>
    <property type="project" value="TreeGrafter"/>
</dbReference>
<keyword evidence="4 7" id="KW-0547">Nucleotide-binding</keyword>
<reference evidence="9" key="2">
    <citation type="submission" date="2021-01" db="EMBL/GenBank/DDBJ databases">
        <authorList>
            <person name="Schikora-Tamarit M.A."/>
        </authorList>
    </citation>
    <scope>NUCLEOTIDE SEQUENCE</scope>
    <source>
        <strain evidence="9">CBS6075</strain>
    </source>
</reference>
<dbReference type="InterPro" id="IPR017441">
    <property type="entry name" value="Protein_kinase_ATP_BS"/>
</dbReference>
<dbReference type="Gene3D" id="1.10.510.10">
    <property type="entry name" value="Transferase(Phosphotransferase) domain 1"/>
    <property type="match status" value="1"/>
</dbReference>
<proteinExistence type="inferred from homology"/>
<dbReference type="InterPro" id="IPR000719">
    <property type="entry name" value="Prot_kinase_dom"/>
</dbReference>
<evidence type="ECO:0000256" key="1">
    <source>
        <dbReference type="ARBA" id="ARBA00010791"/>
    </source>
</evidence>
<gene>
    <name evidence="9" type="ORF">OGAPHI_007286</name>
</gene>
<comment type="similarity">
    <text evidence="1">Belongs to the protein kinase superfamily. CAMK Ser/Thr protein kinase family. NIM1 subfamily.</text>
</comment>
<evidence type="ECO:0000256" key="4">
    <source>
        <dbReference type="ARBA" id="ARBA00022741"/>
    </source>
</evidence>
<feature type="domain" description="Protein kinase" evidence="8">
    <location>
        <begin position="23"/>
        <end position="270"/>
    </location>
</feature>
<evidence type="ECO:0000259" key="8">
    <source>
        <dbReference type="PROSITE" id="PS50011"/>
    </source>
</evidence>
<reference evidence="9" key="1">
    <citation type="journal article" date="2021" name="Open Biol.">
        <title>Shared evolutionary footprints suggest mitochondrial oxidative damage underlies multiple complex I losses in fungi.</title>
        <authorList>
            <person name="Schikora-Tamarit M.A."/>
            <person name="Marcet-Houben M."/>
            <person name="Nosek J."/>
            <person name="Gabaldon T."/>
        </authorList>
    </citation>
    <scope>NUCLEOTIDE SEQUENCE</scope>
    <source>
        <strain evidence="9">CBS6075</strain>
    </source>
</reference>
<dbReference type="OrthoDB" id="4062651at2759"/>
<evidence type="ECO:0000256" key="2">
    <source>
        <dbReference type="ARBA" id="ARBA00022527"/>
    </source>
</evidence>
<keyword evidence="2" id="KW-0723">Serine/threonine-protein kinase</keyword>
<keyword evidence="10" id="KW-1185">Reference proteome</keyword>
<evidence type="ECO:0000256" key="5">
    <source>
        <dbReference type="ARBA" id="ARBA00022777"/>
    </source>
</evidence>
<organism evidence="9 10">
    <name type="scientific">Ogataea philodendri</name>
    <dbReference type="NCBI Taxonomy" id="1378263"/>
    <lineage>
        <taxon>Eukaryota</taxon>
        <taxon>Fungi</taxon>
        <taxon>Dikarya</taxon>
        <taxon>Ascomycota</taxon>
        <taxon>Saccharomycotina</taxon>
        <taxon>Pichiomycetes</taxon>
        <taxon>Pichiales</taxon>
        <taxon>Pichiaceae</taxon>
        <taxon>Ogataea</taxon>
    </lineage>
</organism>
<protein>
    <recommendedName>
        <fullName evidence="8">Protein kinase domain-containing protein</fullName>
    </recommendedName>
</protein>
<dbReference type="PROSITE" id="PS50011">
    <property type="entry name" value="PROTEIN_KINASE_DOM"/>
    <property type="match status" value="1"/>
</dbReference>
<dbReference type="EMBL" id="JAEUBE010000511">
    <property type="protein sequence ID" value="KAH3660081.1"/>
    <property type="molecule type" value="Genomic_DNA"/>
</dbReference>
<dbReference type="SUPFAM" id="SSF56112">
    <property type="entry name" value="Protein kinase-like (PK-like)"/>
    <property type="match status" value="1"/>
</dbReference>
<comment type="caution">
    <text evidence="9">The sequence shown here is derived from an EMBL/GenBank/DDBJ whole genome shotgun (WGS) entry which is preliminary data.</text>
</comment>